<dbReference type="OMA" id="INVWEYT"/>
<evidence type="ECO:0000313" key="4">
    <source>
        <dbReference type="Proteomes" id="UP000007799"/>
    </source>
</evidence>
<organism evidence="4">
    <name type="scientific">Salpingoeca rosetta (strain ATCC 50818 / BSB-021)</name>
    <dbReference type="NCBI Taxonomy" id="946362"/>
    <lineage>
        <taxon>Eukaryota</taxon>
        <taxon>Choanoflagellata</taxon>
        <taxon>Craspedida</taxon>
        <taxon>Salpingoecidae</taxon>
        <taxon>Salpingoeca</taxon>
    </lineage>
</organism>
<evidence type="ECO:0000256" key="1">
    <source>
        <dbReference type="ARBA" id="ARBA00037947"/>
    </source>
</evidence>
<evidence type="ECO:0000313" key="3">
    <source>
        <dbReference type="EMBL" id="EGD73771.1"/>
    </source>
</evidence>
<dbReference type="Proteomes" id="UP000007799">
    <property type="component" value="Unassembled WGS sequence"/>
</dbReference>
<dbReference type="eggNOG" id="KOG1917">
    <property type="taxonomic scope" value="Eukaryota"/>
</dbReference>
<dbReference type="GO" id="GO:0030866">
    <property type="term" value="P:cortical actin cytoskeleton organization"/>
    <property type="evidence" value="ECO:0007669"/>
    <property type="project" value="TreeGrafter"/>
</dbReference>
<protein>
    <recommendedName>
        <fullName evidence="5">CYRIA/CYRIB Rac1 binding domain-containing protein</fullName>
    </recommendedName>
</protein>
<comment type="similarity">
    <text evidence="1">Belongs to the HEM-1/HEM-2 family.</text>
</comment>
<dbReference type="GO" id="GO:0030031">
    <property type="term" value="P:cell projection assembly"/>
    <property type="evidence" value="ECO:0007669"/>
    <property type="project" value="TreeGrafter"/>
</dbReference>
<dbReference type="PANTHER" id="PTHR12093:SF10">
    <property type="entry name" value="MEMBRANE-ASSOCIATED PROTEIN HEM"/>
    <property type="match status" value="1"/>
</dbReference>
<dbReference type="FunCoup" id="F2UBA5">
    <property type="interactions" value="1027"/>
</dbReference>
<keyword evidence="4" id="KW-1185">Reference proteome</keyword>
<proteinExistence type="inferred from homology"/>
<dbReference type="AlphaFoldDB" id="F2UBA5"/>
<dbReference type="KEGG" id="sre:PTSG_05464"/>
<evidence type="ECO:0008006" key="5">
    <source>
        <dbReference type="Google" id="ProtNLM"/>
    </source>
</evidence>
<dbReference type="PANTHER" id="PTHR12093">
    <property type="entry name" value="NCK-ASSOCIATED PROTEIN 1"/>
    <property type="match status" value="1"/>
</dbReference>
<dbReference type="GO" id="GO:0031209">
    <property type="term" value="C:SCAR complex"/>
    <property type="evidence" value="ECO:0007669"/>
    <property type="project" value="TreeGrafter"/>
</dbReference>
<sequence>MAENGMAMLRNKFAEKLTILNDHGKGILCKLYHTKRLLQHEQPPSVLIEKTFESQVKAALKKFPNVDSLKERDSFTSARREELMNTLQPHYYNLVDAMDFQDRVKEVVASMSACQMRLQLNLNYRLTALFLDLLHTYVAVILLLFRLDSRRMIAMVFNATYSMFKGNMEPAYPRLSQLLLDYDTPARVMYAPFKPHINMILTPLMSVRAHLDTMYQTADEFRKAHLLNIANNPAKMTEPEHMYDVLPFTTSTDRMIHWLVFGYLLIPNALAEDESMMTMLRCLGDGFVLQLYRTEVAYPHTLLDTTLASLADAKKMSKQKAQVAEQLAAAITEAPTLHRDRRTYLRHSLAQLLALVQDKPGLLGPKMPVVLRGLVMARDEVNWLMRHAHAQPPKAKAKVNPKVFQDKDLSELLFYITEFNYLLKGQRAIISRYFKDFLTGHNLTVIRETIGALHLSEHEHKILNGFAQTLEALASGEGASFAGFRLDWLRLQASMCAANVPFPLHQNELFASYLNLAEFNSYLLDNADTFVRETSMPANMWFYRTTLTKMFDTCVNSPAHQRFSLAFVMLCDSFSFNATPFFPDERMQIGRGAAEMAANFLARIAYNTTLAVHEMAMAHVALGAELLPSKAVTVMVARTKKGKAPVSKDADRDPETTKKLENLQATLADLCWALNHHVTVNVFNICFSPREYLVKNLSSTVPNALSHLVTMNAPDGVPQRPSVCLSAVKSYMAAYRSLESYVSIDVSSIFANAMLDQTLVAAGSEKPTIATSYVSFYCDLLFKYGGSGAVLFSESRKCLVSKSGVNVRAELYTDVTELRALCSLIGPFGVKQLNADLVSRLGHLLKDMKAIATTNPRINELAQCIHNASDTTDVLRSLKDVDLFFKLLSISGLILNFRKLVLEALSSVLEDRIPFIFTTIQDLHQHVRGSESVNLLALTAGLSSELDPTLIRELRPYIDDPQHVHMLVLLFGVTLRHIGTSSSLAFKPAQGTFEGNSQCIATAAAVLSSILMALSSNPSVMRQSIVQAQKLIIKIGSVLLLRLQKEGGKNRNTALLVLNKIVEESPFLTADVLEEFLPYSLVRCAQHALCAGTSHQQVVPEETA</sequence>
<dbReference type="OrthoDB" id="548214at2759"/>
<keyword evidence="2" id="KW-0812">Transmembrane</keyword>
<dbReference type="InterPro" id="IPR019137">
    <property type="entry name" value="Nck-associated_protein-1"/>
</dbReference>
<dbReference type="STRING" id="946362.F2UBA5"/>
<dbReference type="RefSeq" id="XP_004993334.1">
    <property type="nucleotide sequence ID" value="XM_004993277.1"/>
</dbReference>
<evidence type="ECO:0000256" key="2">
    <source>
        <dbReference type="SAM" id="Phobius"/>
    </source>
</evidence>
<dbReference type="GO" id="GO:0016477">
    <property type="term" value="P:cell migration"/>
    <property type="evidence" value="ECO:0007669"/>
    <property type="project" value="TreeGrafter"/>
</dbReference>
<dbReference type="Pfam" id="PF09735">
    <property type="entry name" value="Nckap1"/>
    <property type="match status" value="1"/>
</dbReference>
<gene>
    <name evidence="3" type="ORF">PTSG_05464</name>
</gene>
<keyword evidence="2" id="KW-0472">Membrane</keyword>
<dbReference type="InParanoid" id="F2UBA5"/>
<dbReference type="GeneID" id="16073911"/>
<accession>F2UBA5</accession>
<reference evidence="3" key="1">
    <citation type="submission" date="2009-08" db="EMBL/GenBank/DDBJ databases">
        <title>Annotation of Salpingoeca rosetta.</title>
        <authorList>
            <consortium name="The Broad Institute Genome Sequencing Platform"/>
            <person name="Russ C."/>
            <person name="Cuomo C."/>
            <person name="Burger G."/>
            <person name="Gray M.W."/>
            <person name="Holland P.W.H."/>
            <person name="King N."/>
            <person name="Lang F.B.F."/>
            <person name="Roger A.J."/>
            <person name="Ruiz-Trillo I."/>
            <person name="Young S.K."/>
            <person name="Zeng Q."/>
            <person name="Gargeya S."/>
            <person name="Alvarado L."/>
            <person name="Berlin A."/>
            <person name="Chapman S.B."/>
            <person name="Chen Z."/>
            <person name="Freedman E."/>
            <person name="Gellesch M."/>
            <person name="Goldberg J."/>
            <person name="Griggs A."/>
            <person name="Gujja S."/>
            <person name="Heilman E."/>
            <person name="Heiman D."/>
            <person name="Howarth C."/>
            <person name="Mehta T."/>
            <person name="Neiman D."/>
            <person name="Pearson M."/>
            <person name="Roberts A."/>
            <person name="Saif S."/>
            <person name="Shea T."/>
            <person name="Shenoy N."/>
            <person name="Sisk P."/>
            <person name="Stolte C."/>
            <person name="Sykes S."/>
            <person name="White J."/>
            <person name="Yandava C."/>
            <person name="Haas B."/>
            <person name="Nusbaum C."/>
            <person name="Birren B."/>
        </authorList>
    </citation>
    <scope>NUCLEOTIDE SEQUENCE [LARGE SCALE GENOMIC DNA]</scope>
    <source>
        <strain evidence="3">ATCC 50818</strain>
    </source>
</reference>
<dbReference type="EMBL" id="GL832967">
    <property type="protein sequence ID" value="EGD73771.1"/>
    <property type="molecule type" value="Genomic_DNA"/>
</dbReference>
<dbReference type="GO" id="GO:0000902">
    <property type="term" value="P:cell morphogenesis"/>
    <property type="evidence" value="ECO:0007669"/>
    <property type="project" value="TreeGrafter"/>
</dbReference>
<keyword evidence="2" id="KW-1133">Transmembrane helix</keyword>
<feature type="transmembrane region" description="Helical" evidence="2">
    <location>
        <begin position="126"/>
        <end position="145"/>
    </location>
</feature>
<name>F2UBA5_SALR5</name>